<organism evidence="1 2">
    <name type="scientific">Nonomuraea maritima</name>
    <dbReference type="NCBI Taxonomy" id="683260"/>
    <lineage>
        <taxon>Bacteria</taxon>
        <taxon>Bacillati</taxon>
        <taxon>Actinomycetota</taxon>
        <taxon>Actinomycetes</taxon>
        <taxon>Streptosporangiales</taxon>
        <taxon>Streptosporangiaceae</taxon>
        <taxon>Nonomuraea</taxon>
    </lineage>
</organism>
<name>A0A1G9MEL7_9ACTN</name>
<protein>
    <submittedName>
        <fullName evidence="1">Uncharacterized protein</fullName>
    </submittedName>
</protein>
<proteinExistence type="predicted"/>
<dbReference type="EMBL" id="FNFB01000028">
    <property type="protein sequence ID" value="SDL72712.1"/>
    <property type="molecule type" value="Genomic_DNA"/>
</dbReference>
<reference evidence="1 2" key="1">
    <citation type="submission" date="2016-10" db="EMBL/GenBank/DDBJ databases">
        <authorList>
            <person name="de Groot N.N."/>
        </authorList>
    </citation>
    <scope>NUCLEOTIDE SEQUENCE [LARGE SCALE GENOMIC DNA]</scope>
    <source>
        <strain evidence="1 2">CGMCC 4.5681</strain>
    </source>
</reference>
<keyword evidence="2" id="KW-1185">Reference proteome</keyword>
<accession>A0A1G9MEL7</accession>
<evidence type="ECO:0000313" key="1">
    <source>
        <dbReference type="EMBL" id="SDL72712.1"/>
    </source>
</evidence>
<dbReference type="RefSeq" id="WP_143022279.1">
    <property type="nucleotide sequence ID" value="NZ_FNFB01000028.1"/>
</dbReference>
<dbReference type="AlphaFoldDB" id="A0A1G9MEL7"/>
<dbReference type="Proteomes" id="UP000198683">
    <property type="component" value="Unassembled WGS sequence"/>
</dbReference>
<evidence type="ECO:0000313" key="2">
    <source>
        <dbReference type="Proteomes" id="UP000198683"/>
    </source>
</evidence>
<gene>
    <name evidence="1" type="ORF">SAMN05421874_1289</name>
</gene>
<sequence length="208" mass="21744">MTITITGDDITVNCCGCTANPPAAAPTVLRAEDVYGLSCATLLPEHVNGAAPLGRQMVCAKAVLPAGKAITHLGVLLSSAAEGTRSGEARLAVYSEAGGLVAATANDPELFMTSGWSYSPLDAPVSAEAEDRMIWLTALVPQYSGKQPGFIMLENPIYSEPDIYNPNGRRTFTHPGLTQLPTDIGGDYPNLTVLVPIVGVDLTENSSI</sequence>